<feature type="region of interest" description="Disordered" evidence="2">
    <location>
        <begin position="200"/>
        <end position="289"/>
    </location>
</feature>
<feature type="region of interest" description="Disordered" evidence="2">
    <location>
        <begin position="320"/>
        <end position="339"/>
    </location>
</feature>
<dbReference type="AlphaFoldDB" id="A0A0C9YYA7"/>
<evidence type="ECO:0000313" key="4">
    <source>
        <dbReference type="Proteomes" id="UP000054018"/>
    </source>
</evidence>
<dbReference type="GO" id="GO:0042274">
    <property type="term" value="P:ribosomal small subunit biogenesis"/>
    <property type="evidence" value="ECO:0007669"/>
    <property type="project" value="InterPro"/>
</dbReference>
<feature type="compositionally biased region" description="Acidic residues" evidence="2">
    <location>
        <begin position="220"/>
        <end position="231"/>
    </location>
</feature>
<dbReference type="Pfam" id="PF04180">
    <property type="entry name" value="LTV"/>
    <property type="match status" value="1"/>
</dbReference>
<evidence type="ECO:0008006" key="5">
    <source>
        <dbReference type="Google" id="ProtNLM"/>
    </source>
</evidence>
<evidence type="ECO:0000313" key="3">
    <source>
        <dbReference type="EMBL" id="KIK30100.1"/>
    </source>
</evidence>
<feature type="compositionally biased region" description="Basic and acidic residues" evidence="2">
    <location>
        <begin position="537"/>
        <end position="546"/>
    </location>
</feature>
<feature type="compositionally biased region" description="Acidic residues" evidence="2">
    <location>
        <begin position="250"/>
        <end position="262"/>
    </location>
</feature>
<gene>
    <name evidence="3" type="ORF">PISMIDRAFT_671144</name>
</gene>
<dbReference type="GO" id="GO:0005634">
    <property type="term" value="C:nucleus"/>
    <property type="evidence" value="ECO:0007669"/>
    <property type="project" value="TreeGrafter"/>
</dbReference>
<dbReference type="GO" id="GO:0005829">
    <property type="term" value="C:cytosol"/>
    <property type="evidence" value="ECO:0007669"/>
    <property type="project" value="TreeGrafter"/>
</dbReference>
<dbReference type="GO" id="GO:0030688">
    <property type="term" value="C:preribosome, small subunit precursor"/>
    <property type="evidence" value="ECO:0007669"/>
    <property type="project" value="TreeGrafter"/>
</dbReference>
<dbReference type="InterPro" id="IPR007307">
    <property type="entry name" value="Ltv1"/>
</dbReference>
<dbReference type="PANTHER" id="PTHR21531:SF0">
    <property type="entry name" value="PROTEIN LTV1 HOMOLOG"/>
    <property type="match status" value="1"/>
</dbReference>
<dbReference type="Proteomes" id="UP000054018">
    <property type="component" value="Unassembled WGS sequence"/>
</dbReference>
<feature type="compositionally biased region" description="Acidic residues" evidence="2">
    <location>
        <begin position="202"/>
        <end position="212"/>
    </location>
</feature>
<dbReference type="STRING" id="765257.A0A0C9YYA7"/>
<reference evidence="4" key="2">
    <citation type="submission" date="2015-01" db="EMBL/GenBank/DDBJ databases">
        <title>Evolutionary Origins and Diversification of the Mycorrhizal Mutualists.</title>
        <authorList>
            <consortium name="DOE Joint Genome Institute"/>
            <consortium name="Mycorrhizal Genomics Consortium"/>
            <person name="Kohler A."/>
            <person name="Kuo A."/>
            <person name="Nagy L.G."/>
            <person name="Floudas D."/>
            <person name="Copeland A."/>
            <person name="Barry K.W."/>
            <person name="Cichocki N."/>
            <person name="Veneault-Fourrey C."/>
            <person name="LaButti K."/>
            <person name="Lindquist E.A."/>
            <person name="Lipzen A."/>
            <person name="Lundell T."/>
            <person name="Morin E."/>
            <person name="Murat C."/>
            <person name="Riley R."/>
            <person name="Ohm R."/>
            <person name="Sun H."/>
            <person name="Tunlid A."/>
            <person name="Henrissat B."/>
            <person name="Grigoriev I.V."/>
            <person name="Hibbett D.S."/>
            <person name="Martin F."/>
        </authorList>
    </citation>
    <scope>NUCLEOTIDE SEQUENCE [LARGE SCALE GENOMIC DNA]</scope>
    <source>
        <strain evidence="4">441</strain>
    </source>
</reference>
<keyword evidence="4" id="KW-1185">Reference proteome</keyword>
<feature type="compositionally biased region" description="Basic and acidic residues" evidence="2">
    <location>
        <begin position="235"/>
        <end position="247"/>
    </location>
</feature>
<proteinExistence type="inferred from homology"/>
<feature type="region of interest" description="Disordered" evidence="2">
    <location>
        <begin position="453"/>
        <end position="546"/>
    </location>
</feature>
<organism evidence="3 4">
    <name type="scientific">Pisolithus microcarpus 441</name>
    <dbReference type="NCBI Taxonomy" id="765257"/>
    <lineage>
        <taxon>Eukaryota</taxon>
        <taxon>Fungi</taxon>
        <taxon>Dikarya</taxon>
        <taxon>Basidiomycota</taxon>
        <taxon>Agaricomycotina</taxon>
        <taxon>Agaricomycetes</taxon>
        <taxon>Agaricomycetidae</taxon>
        <taxon>Boletales</taxon>
        <taxon>Sclerodermatineae</taxon>
        <taxon>Pisolithaceae</taxon>
        <taxon>Pisolithus</taxon>
    </lineage>
</organism>
<sequence length="546" mass="61741">MPTKSIFRQPGAKHFQLVHRSQRDPLINDSNASQHVLKEVVRGNDRKGKTRADLESVLDPKEIARDACLNVGEAALYGVYFDDTKYDYVQHLRAVGTEEEGVESVLIEAPYTRQARSKAKGKGQEDGSILLNDLPPEVLPSRHEMPRQFESQQAIPESICGFQPDMDPHLRQTLRALEDDAFVDDSLEDDFFGELVAGGERDEQEVDYEFNEDGVPTDVERDEDGGEETGSWEENFARFKKEQKRAPPSEYDEGLDSDDGDTVGDLPRLRVVGGKQRRKGSSVASGYSMSSSSMYRTEALLTLDERFDQLMLDEYDSDDADAVEEASDSSSLPDGDEVPELITSRDDFSAMVDDFVENYELVGRKLKPVLPGDSAVDKLDTLRRAMGQDGTVRIQASEQDGDDEDDERLFASYHANEKESRWDCETILTTYTNLENHPKIIRARTSKPVRKIELDPRTGLPSVNVEPLEGSRPPTEDNSLHVPKQTVTRPRNESKESKMARKQAVRTERQAKRVEKKKTREHYNAELKHQSRALSQKTKDSRTRKL</sequence>
<protein>
    <recommendedName>
        <fullName evidence="5">Protein LTV1</fullName>
    </recommendedName>
</protein>
<dbReference type="HOGENOM" id="CLU_028555_0_0_1"/>
<dbReference type="OrthoDB" id="5852896at2759"/>
<feature type="compositionally biased region" description="Basic and acidic residues" evidence="2">
    <location>
        <begin position="490"/>
        <end position="513"/>
    </location>
</feature>
<name>A0A0C9YYA7_9AGAM</name>
<accession>A0A0C9YYA7</accession>
<reference evidence="3 4" key="1">
    <citation type="submission" date="2014-04" db="EMBL/GenBank/DDBJ databases">
        <authorList>
            <consortium name="DOE Joint Genome Institute"/>
            <person name="Kuo A."/>
            <person name="Kohler A."/>
            <person name="Costa M.D."/>
            <person name="Nagy L.G."/>
            <person name="Floudas D."/>
            <person name="Copeland A."/>
            <person name="Barry K.W."/>
            <person name="Cichocki N."/>
            <person name="Veneault-Fourrey C."/>
            <person name="LaButti K."/>
            <person name="Lindquist E.A."/>
            <person name="Lipzen A."/>
            <person name="Lundell T."/>
            <person name="Morin E."/>
            <person name="Murat C."/>
            <person name="Sun H."/>
            <person name="Tunlid A."/>
            <person name="Henrissat B."/>
            <person name="Grigoriev I.V."/>
            <person name="Hibbett D.S."/>
            <person name="Martin F."/>
            <person name="Nordberg H.P."/>
            <person name="Cantor M.N."/>
            <person name="Hua S.X."/>
        </authorList>
    </citation>
    <scope>NUCLEOTIDE SEQUENCE [LARGE SCALE GENOMIC DNA]</scope>
    <source>
        <strain evidence="3 4">441</strain>
    </source>
</reference>
<evidence type="ECO:0000256" key="1">
    <source>
        <dbReference type="ARBA" id="ARBA00009078"/>
    </source>
</evidence>
<dbReference type="PANTHER" id="PTHR21531">
    <property type="entry name" value="LOW-TEMPERATURE VIABILITY PROTEIN LTV1-RELATED"/>
    <property type="match status" value="1"/>
</dbReference>
<dbReference type="EMBL" id="KN833687">
    <property type="protein sequence ID" value="KIK30100.1"/>
    <property type="molecule type" value="Genomic_DNA"/>
</dbReference>
<evidence type="ECO:0000256" key="2">
    <source>
        <dbReference type="SAM" id="MobiDB-lite"/>
    </source>
</evidence>
<dbReference type="GO" id="GO:0000056">
    <property type="term" value="P:ribosomal small subunit export from nucleus"/>
    <property type="evidence" value="ECO:0007669"/>
    <property type="project" value="TreeGrafter"/>
</dbReference>
<comment type="similarity">
    <text evidence="1">Belongs to the LTV1 family.</text>
</comment>